<feature type="domain" description="RRM" evidence="3">
    <location>
        <begin position="369"/>
        <end position="440"/>
    </location>
</feature>
<feature type="region of interest" description="Disordered" evidence="2">
    <location>
        <begin position="272"/>
        <end position="333"/>
    </location>
</feature>
<feature type="compositionally biased region" description="Basic and acidic residues" evidence="2">
    <location>
        <begin position="516"/>
        <end position="534"/>
    </location>
</feature>
<feature type="compositionally biased region" description="Polar residues" evidence="2">
    <location>
        <begin position="272"/>
        <end position="282"/>
    </location>
</feature>
<dbReference type="Pfam" id="PF00076">
    <property type="entry name" value="RRM_1"/>
    <property type="match status" value="1"/>
</dbReference>
<evidence type="ECO:0000256" key="1">
    <source>
        <dbReference type="PROSITE-ProRule" id="PRU00176"/>
    </source>
</evidence>
<accession>A0AAV9XNG9</accession>
<dbReference type="InterPro" id="IPR052600">
    <property type="entry name" value="Nuc_rcpt_coact/corep"/>
</dbReference>
<protein>
    <recommendedName>
        <fullName evidence="3">RRM domain-containing protein</fullName>
    </recommendedName>
</protein>
<dbReference type="SUPFAM" id="SSF52954">
    <property type="entry name" value="Class II aaRS ABD-related"/>
    <property type="match status" value="1"/>
</dbReference>
<feature type="region of interest" description="Disordered" evidence="2">
    <location>
        <begin position="1"/>
        <end position="94"/>
    </location>
</feature>
<dbReference type="EMBL" id="JAVHJO010000002">
    <property type="protein sequence ID" value="KAK6543146.1"/>
    <property type="molecule type" value="Genomic_DNA"/>
</dbReference>
<dbReference type="PROSITE" id="PS50102">
    <property type="entry name" value="RRM"/>
    <property type="match status" value="1"/>
</dbReference>
<dbReference type="SMART" id="SM00360">
    <property type="entry name" value="RRM"/>
    <property type="match status" value="1"/>
</dbReference>
<evidence type="ECO:0000259" key="3">
    <source>
        <dbReference type="PROSITE" id="PS50102"/>
    </source>
</evidence>
<comment type="caution">
    <text evidence="4">The sequence shown here is derived from an EMBL/GenBank/DDBJ whole genome shotgun (WGS) entry which is preliminary data.</text>
</comment>
<organism evidence="4 5">
    <name type="scientific">Orbilia ellipsospora</name>
    <dbReference type="NCBI Taxonomy" id="2528407"/>
    <lineage>
        <taxon>Eukaryota</taxon>
        <taxon>Fungi</taxon>
        <taxon>Dikarya</taxon>
        <taxon>Ascomycota</taxon>
        <taxon>Pezizomycotina</taxon>
        <taxon>Orbiliomycetes</taxon>
        <taxon>Orbiliales</taxon>
        <taxon>Orbiliaceae</taxon>
        <taxon>Orbilia</taxon>
    </lineage>
</organism>
<feature type="compositionally biased region" description="Basic and acidic residues" evidence="2">
    <location>
        <begin position="484"/>
        <end position="509"/>
    </location>
</feature>
<dbReference type="InterPro" id="IPR036621">
    <property type="entry name" value="Anticodon-bd_dom_sf"/>
</dbReference>
<dbReference type="PANTHER" id="PTHR23295">
    <property type="entry name" value="NUCLEAR RECEPTOR COACTIVATOR 5-RELATED"/>
    <property type="match status" value="1"/>
</dbReference>
<sequence>MSTTPPRPGSTEPISSASSVSQDLANEPEQHETLKPNEFAPSAGSAADANADENAYAPNIGVNLVPETDVQPEDEQPVTTSVPKELSPVSPVPLHVPEPSKIPLLLDPALSRTIPNEEKIPSDIGSALNDPSLAVTQDLADEDEIPGPAVTLLDPTTIAPQLVAATDASIQYHNAPAVIQNPMAEMVSIDLANLDTTMTGMLPTSIETAVEVQSAIEMRDKDALSEPTSATQSVNLQLLLANMANQNRPAVNDAGILETVDSTLVAPSSQINASQPMTSPISSLPHPPFQTSKSSHALPTPPIQTVPSISHPTNLRHPLPENPANATPTDSDEGEVTFTQEEERAYDLFLNVERDYVAKGEWSRFPAGSRLFIGNLSSERVSKRDIYHVFARHGKLAQISIKQAFGFVQFFDVNSCSKALREEQGTPVRGRKMHLEISKPQRNTGRNSDVQANTRSGPTRRSRSPDEPMSPRNRGSSYRGQGFADRDSRNSRDNNMRGRDEYRPSDRRMSSPRSQYGRDREDYYPNRDYRDRSRSPRGRYRSPTPPQRASFDRNRQQIQPIDSLIVVFDDLDPAYIKYVDGIFRDRRLRTDVLHMTPRINLESHIKEQVVHGCQAVVFLTRATQDANKVSVQIFKGGSNNPGQYDEYDMINPDAAAELVRRACGSQSSSSSQYGVANGFTNQQYQAQAPPAYIAPNQPSMYPVNPPQPAPAISAPLGAAGLQGILQNLDQATLQTLLAQLQSQQPPAHAAVQNPYMQAAQQIPKPADLSAMLGAVAGAQQQQQAYGNLPPGTDYQNPALVSLLGGLNQRNTGSMQPQTNQQVQNIMSQLTGQWSAGR</sequence>
<dbReference type="InterPro" id="IPR000504">
    <property type="entry name" value="RRM_dom"/>
</dbReference>
<evidence type="ECO:0000256" key="2">
    <source>
        <dbReference type="SAM" id="MobiDB-lite"/>
    </source>
</evidence>
<feature type="compositionally biased region" description="Polar residues" evidence="2">
    <location>
        <begin position="12"/>
        <end position="24"/>
    </location>
</feature>
<dbReference type="PANTHER" id="PTHR23295:SF6">
    <property type="entry name" value="NEOSIN, ISOFORM A"/>
    <property type="match status" value="1"/>
</dbReference>
<gene>
    <name evidence="4" type="ORF">TWF694_007065</name>
</gene>
<evidence type="ECO:0000313" key="4">
    <source>
        <dbReference type="EMBL" id="KAK6543146.1"/>
    </source>
</evidence>
<dbReference type="GO" id="GO:0003723">
    <property type="term" value="F:RNA binding"/>
    <property type="evidence" value="ECO:0007669"/>
    <property type="project" value="UniProtKB-UniRule"/>
</dbReference>
<feature type="compositionally biased region" description="Polar residues" evidence="2">
    <location>
        <begin position="440"/>
        <end position="453"/>
    </location>
</feature>
<evidence type="ECO:0000313" key="5">
    <source>
        <dbReference type="Proteomes" id="UP001365542"/>
    </source>
</evidence>
<proteinExistence type="predicted"/>
<dbReference type="SUPFAM" id="SSF54928">
    <property type="entry name" value="RNA-binding domain, RBD"/>
    <property type="match status" value="1"/>
</dbReference>
<dbReference type="Gene3D" id="3.30.70.330">
    <property type="match status" value="1"/>
</dbReference>
<feature type="compositionally biased region" description="Low complexity" evidence="2">
    <location>
        <begin position="40"/>
        <end position="58"/>
    </location>
</feature>
<dbReference type="InterPro" id="IPR035979">
    <property type="entry name" value="RBD_domain_sf"/>
</dbReference>
<keyword evidence="5" id="KW-1185">Reference proteome</keyword>
<dbReference type="Proteomes" id="UP001365542">
    <property type="component" value="Unassembled WGS sequence"/>
</dbReference>
<reference evidence="4 5" key="1">
    <citation type="submission" date="2019-10" db="EMBL/GenBank/DDBJ databases">
        <authorList>
            <person name="Palmer J.M."/>
        </authorList>
    </citation>
    <scope>NUCLEOTIDE SEQUENCE [LARGE SCALE GENOMIC DNA]</scope>
    <source>
        <strain evidence="4 5">TWF694</strain>
    </source>
</reference>
<name>A0AAV9XNG9_9PEZI</name>
<dbReference type="InterPro" id="IPR012677">
    <property type="entry name" value="Nucleotide-bd_a/b_plait_sf"/>
</dbReference>
<feature type="compositionally biased region" description="Polar residues" evidence="2">
    <location>
        <begin position="289"/>
        <end position="298"/>
    </location>
</feature>
<dbReference type="Gene3D" id="3.40.50.800">
    <property type="entry name" value="Anticodon-binding domain"/>
    <property type="match status" value="1"/>
</dbReference>
<dbReference type="AlphaFoldDB" id="A0AAV9XNG9"/>
<keyword evidence="1" id="KW-0694">RNA-binding</keyword>
<feature type="region of interest" description="Disordered" evidence="2">
    <location>
        <begin position="421"/>
        <end position="556"/>
    </location>
</feature>